<sequence length="47" mass="5512">MAEFAELIKYVNEQRSDDQLFYVYQLNKLQQDICAQPELMGSGNIKE</sequence>
<keyword evidence="2" id="KW-1185">Reference proteome</keyword>
<dbReference type="STRING" id="1129794.C427_1536"/>
<gene>
    <name evidence="1" type="ORF">C427_1536</name>
</gene>
<dbReference type="HOGENOM" id="CLU_3171245_0_0_6"/>
<reference evidence="1 2" key="1">
    <citation type="journal article" date="2013" name="Genome Announc.">
        <title>Complete Genome Sequence of Glaciecola psychrophila Strain 170T.</title>
        <authorList>
            <person name="Yin J."/>
            <person name="Chen J."/>
            <person name="Liu G."/>
            <person name="Yu Y."/>
            <person name="Song L."/>
            <person name="Wang X."/>
            <person name="Qu X."/>
        </authorList>
    </citation>
    <scope>NUCLEOTIDE SEQUENCE [LARGE SCALE GENOMIC DNA]</scope>
    <source>
        <strain evidence="1 2">170</strain>
    </source>
</reference>
<dbReference type="RefSeq" id="WP_007642149.1">
    <property type="nucleotide sequence ID" value="NC_020514.1"/>
</dbReference>
<name>K7AGI4_9ALTE</name>
<dbReference type="PATRIC" id="fig|1129794.4.peg.1522"/>
<evidence type="ECO:0000313" key="2">
    <source>
        <dbReference type="Proteomes" id="UP000011864"/>
    </source>
</evidence>
<organism evidence="1 2">
    <name type="scientific">Paraglaciecola psychrophila 170</name>
    <dbReference type="NCBI Taxonomy" id="1129794"/>
    <lineage>
        <taxon>Bacteria</taxon>
        <taxon>Pseudomonadati</taxon>
        <taxon>Pseudomonadota</taxon>
        <taxon>Gammaproteobacteria</taxon>
        <taxon>Alteromonadales</taxon>
        <taxon>Alteromonadaceae</taxon>
        <taxon>Paraglaciecola</taxon>
    </lineage>
</organism>
<accession>K7AGI4</accession>
<dbReference type="EMBL" id="CP003837">
    <property type="protein sequence ID" value="AGH43645.1"/>
    <property type="molecule type" value="Genomic_DNA"/>
</dbReference>
<evidence type="ECO:0000313" key="1">
    <source>
        <dbReference type="EMBL" id="AGH43645.1"/>
    </source>
</evidence>
<dbReference type="AlphaFoldDB" id="K7AGI4"/>
<dbReference type="KEGG" id="gps:C427_1536"/>
<proteinExistence type="predicted"/>
<dbReference type="Proteomes" id="UP000011864">
    <property type="component" value="Chromosome"/>
</dbReference>
<protein>
    <submittedName>
        <fullName evidence="1">Uncharacterized protein</fullName>
    </submittedName>
</protein>